<dbReference type="Proteomes" id="UP000029554">
    <property type="component" value="Unassembled WGS sequence"/>
</dbReference>
<evidence type="ECO:0000313" key="1">
    <source>
        <dbReference type="EMBL" id="KGD67874.1"/>
    </source>
</evidence>
<dbReference type="eggNOG" id="ENOG50334D5">
    <property type="taxonomic scope" value="Bacteria"/>
</dbReference>
<proteinExistence type="predicted"/>
<protein>
    <submittedName>
        <fullName evidence="1">Uncharacterized protein</fullName>
    </submittedName>
</protein>
<organism evidence="1 2">
    <name type="scientific">Flavobacterium aquatile LMG 4008 = ATCC 11947</name>
    <dbReference type="NCBI Taxonomy" id="1453498"/>
    <lineage>
        <taxon>Bacteria</taxon>
        <taxon>Pseudomonadati</taxon>
        <taxon>Bacteroidota</taxon>
        <taxon>Flavobacteriia</taxon>
        <taxon>Flavobacteriales</taxon>
        <taxon>Flavobacteriaceae</taxon>
        <taxon>Flavobacterium</taxon>
    </lineage>
</organism>
<comment type="caution">
    <text evidence="1">The sequence shown here is derived from an EMBL/GenBank/DDBJ whole genome shotgun (WGS) entry which is preliminary data.</text>
</comment>
<evidence type="ECO:0000313" key="2">
    <source>
        <dbReference type="Proteomes" id="UP000029554"/>
    </source>
</evidence>
<accession>A0A095SU07</accession>
<sequence length="198" mass="23697">MNWIKDIFNTKSDYMFKVGDWINSYNKGIHRIEKIVDEYFDESSTEVNRIGEMAPNKTIVSKRFLNSKFKKSISYDSCSDFFVSKINAEQKAEIQKFISENPNAILELDAYEIPETQEVYNSQLKIDNEKDLKSILKIIDFVETGKTYIEIFNEMQRLELEHLKPERFGNYYFQFISYNNEYKNKRKIWRKAILTKIQ</sequence>
<reference evidence="1 2" key="1">
    <citation type="submission" date="2014-09" db="EMBL/GenBank/DDBJ databases">
        <title>Whole Genome Shotgun of Flavobacterium aquatile LMG 4008.</title>
        <authorList>
            <person name="Gale A.N."/>
            <person name="Pipes S.E."/>
            <person name="Newman J.D."/>
        </authorList>
    </citation>
    <scope>NUCLEOTIDE SEQUENCE [LARGE SCALE GENOMIC DNA]</scope>
    <source>
        <strain evidence="1 2">LMG 4008</strain>
    </source>
</reference>
<dbReference type="RefSeq" id="WP_035127460.1">
    <property type="nucleotide sequence ID" value="NZ_JRHH01000004.1"/>
</dbReference>
<keyword evidence="2" id="KW-1185">Reference proteome</keyword>
<dbReference type="OrthoDB" id="1370639at2"/>
<gene>
    <name evidence="1" type="ORF">LG45_12220</name>
</gene>
<dbReference type="EMBL" id="JRHH01000004">
    <property type="protein sequence ID" value="KGD67874.1"/>
    <property type="molecule type" value="Genomic_DNA"/>
</dbReference>
<name>A0A095SU07_9FLAO</name>
<dbReference type="AlphaFoldDB" id="A0A095SU07"/>